<feature type="region of interest" description="Disordered" evidence="1">
    <location>
        <begin position="589"/>
        <end position="637"/>
    </location>
</feature>
<evidence type="ECO:0000313" key="2">
    <source>
        <dbReference type="EMBL" id="RYP07893.1"/>
    </source>
</evidence>
<feature type="region of interest" description="Disordered" evidence="1">
    <location>
        <begin position="195"/>
        <end position="229"/>
    </location>
</feature>
<proteinExistence type="predicted"/>
<name>A0A4Q4TR07_9PEZI</name>
<dbReference type="OrthoDB" id="5401902at2759"/>
<accession>A0A4Q4TR07</accession>
<sequence>MPAMSARPTMPVRKKIIKKLYKQLRQNQAYDTPIPAPTQLGIKFYLKNHRHINQIVIENDPDARDFLAEPPTIPPNELLAVLVVTSEFLAKDPSEPPSYPTLFVWHLPDNHRTYCLFAYLTCPMESRIYSASELLELRGSHSPHIVLDKLKLNPNIIEIVKGTAGLPLSQSKSLKKAKEDVSSSTESEDRILFKGKKQGQSINGDMEWKYRGRSGSGVTSNEPMSAPTGLDAQQSEGFQRFFKAVVSPTHVRVTAGGRIVPNTRATASPTTKWGKSRVEQEAYDSIDATENGKVETETGANSNALPPAGDHVLQGHPALFQHLGMPFPLIPVHNGIPLAYGFSHLQPSAQNIAQPGSSHANPDPEKPASIAQTDGAGKDNSQPAQVKISPPEQFDHSKPFFFNGHFVYPAMGAAHMQGLPPAFIPNPYLAPGVLGSHAALAAARMGSMGQLPSALPMLCPPGYLPGPYGVAPASGGGIRAAQQPANQQPRPVVLPPISSIRPSEITRQQLNQLRTTAKYYEDQLLYNKHQIDEKSTREQVHAIKAKIAQFDHDLKMQLSFEAAYYPNQTQTQSSESTAAVPAQEIQEAAPCNAPSGPSSVKDNRSDNVSQDGSIRSGKCVPSLRQKRASDHSRSRAKGFRNRNAIGINSFRSDGNSSAALDALEAHIKLQLELDKEKKGYLPSAAALAPPFQPGAAPSAPSAPGDSQNESQPWLTAEYNHQWQSTKSYPQDQHGSWDTMQSTNTYLASDSTPAEVPFSTRTFAPSSYSAPYLVGKLPQGVNPYSARGSDYVYARELTEEEKRARHVYWGQVPTKGTGLPKFDGKDFYPPSPAKMDDKAPADPRVPTGRPELDYGLQFSSAESDPFRSSRDGASIRSQESSQKPSRAIPIINPDSLGRRDTSKTPKDFDRADASKLPRPANSTVEPTSDRNSTASSRRGIERLRSGHDLWQTVLKKGSASGTALPSAISSTTATGYLPQYFGYAAASLSPAILNATGSPARGVEAKLSEFDSSAPQGTADKLGENRPPRDGTGTESDTTKDIRQRMLRDAKRRGVIGSYWQ</sequence>
<keyword evidence="3" id="KW-1185">Reference proteome</keyword>
<feature type="compositionally biased region" description="Basic and acidic residues" evidence="1">
    <location>
        <begin position="895"/>
        <end position="914"/>
    </location>
</feature>
<organism evidence="2 3">
    <name type="scientific">Monosporascus ibericus</name>
    <dbReference type="NCBI Taxonomy" id="155417"/>
    <lineage>
        <taxon>Eukaryota</taxon>
        <taxon>Fungi</taxon>
        <taxon>Dikarya</taxon>
        <taxon>Ascomycota</taxon>
        <taxon>Pezizomycotina</taxon>
        <taxon>Sordariomycetes</taxon>
        <taxon>Xylariomycetidae</taxon>
        <taxon>Xylariales</taxon>
        <taxon>Xylariales incertae sedis</taxon>
        <taxon>Monosporascus</taxon>
    </lineage>
</organism>
<evidence type="ECO:0000256" key="1">
    <source>
        <dbReference type="SAM" id="MobiDB-lite"/>
    </source>
</evidence>
<evidence type="ECO:0000313" key="3">
    <source>
        <dbReference type="Proteomes" id="UP000293360"/>
    </source>
</evidence>
<protein>
    <submittedName>
        <fullName evidence="2">Uncharacterized protein</fullName>
    </submittedName>
</protein>
<dbReference type="AlphaFoldDB" id="A0A4Q4TR07"/>
<comment type="caution">
    <text evidence="2">The sequence shown here is derived from an EMBL/GenBank/DDBJ whole genome shotgun (WGS) entry which is preliminary data.</text>
</comment>
<feature type="region of interest" description="Disordered" evidence="1">
    <location>
        <begin position="1006"/>
        <end position="1060"/>
    </location>
</feature>
<feature type="compositionally biased region" description="Polar residues" evidence="1">
    <location>
        <begin position="595"/>
        <end position="613"/>
    </location>
</feature>
<feature type="compositionally biased region" description="Polar residues" evidence="1">
    <location>
        <begin position="874"/>
        <end position="883"/>
    </location>
</feature>
<dbReference type="STRING" id="155417.A0A4Q4TR07"/>
<dbReference type="EMBL" id="QJNU01000079">
    <property type="protein sequence ID" value="RYP07893.1"/>
    <property type="molecule type" value="Genomic_DNA"/>
</dbReference>
<feature type="region of interest" description="Disordered" evidence="1">
    <location>
        <begin position="811"/>
        <end position="943"/>
    </location>
</feature>
<feature type="compositionally biased region" description="Basic and acidic residues" evidence="1">
    <location>
        <begin position="1036"/>
        <end position="1048"/>
    </location>
</feature>
<feature type="region of interest" description="Disordered" evidence="1">
    <location>
        <begin position="284"/>
        <end position="310"/>
    </location>
</feature>
<feature type="region of interest" description="Disordered" evidence="1">
    <location>
        <begin position="691"/>
        <end position="710"/>
    </location>
</feature>
<feature type="compositionally biased region" description="Low complexity" evidence="1">
    <location>
        <begin position="693"/>
        <end position="704"/>
    </location>
</feature>
<feature type="compositionally biased region" description="Polar residues" evidence="1">
    <location>
        <begin position="349"/>
        <end position="360"/>
    </location>
</feature>
<gene>
    <name evidence="2" type="ORF">DL764_002259</name>
</gene>
<dbReference type="Proteomes" id="UP000293360">
    <property type="component" value="Unassembled WGS sequence"/>
</dbReference>
<reference evidence="2 3" key="1">
    <citation type="submission" date="2018-06" db="EMBL/GenBank/DDBJ databases">
        <title>Complete Genomes of Monosporascus.</title>
        <authorList>
            <person name="Robinson A.J."/>
            <person name="Natvig D.O."/>
        </authorList>
    </citation>
    <scope>NUCLEOTIDE SEQUENCE [LARGE SCALE GENOMIC DNA]</scope>
    <source>
        <strain evidence="2 3">CBS 110550</strain>
    </source>
</reference>
<feature type="region of interest" description="Disordered" evidence="1">
    <location>
        <begin position="349"/>
        <end position="393"/>
    </location>
</feature>
<feature type="compositionally biased region" description="Polar residues" evidence="1">
    <location>
        <begin position="919"/>
        <end position="935"/>
    </location>
</feature>